<feature type="region of interest" description="Disordered" evidence="1">
    <location>
        <begin position="24"/>
        <end position="46"/>
    </location>
</feature>
<evidence type="ECO:0000313" key="3">
    <source>
        <dbReference type="Proteomes" id="UP000638732"/>
    </source>
</evidence>
<comment type="caution">
    <text evidence="2">The sequence shown here is derived from an EMBL/GenBank/DDBJ whole genome shotgun (WGS) entry which is preliminary data.</text>
</comment>
<dbReference type="RefSeq" id="WP_166584187.1">
    <property type="nucleotide sequence ID" value="NZ_WWEO01000036.1"/>
</dbReference>
<evidence type="ECO:0000313" key="2">
    <source>
        <dbReference type="EMBL" id="NCD68160.1"/>
    </source>
</evidence>
<evidence type="ECO:0000256" key="1">
    <source>
        <dbReference type="SAM" id="MobiDB-lite"/>
    </source>
</evidence>
<name>A0A965ZCD5_9SPHI</name>
<dbReference type="Gene3D" id="2.40.128.510">
    <property type="entry name" value="Protein of unknown function DUF4738"/>
    <property type="match status" value="1"/>
</dbReference>
<dbReference type="Proteomes" id="UP000638732">
    <property type="component" value="Unassembled WGS sequence"/>
</dbReference>
<sequence>MNKLFIGLTGVLLTVLTSCNSKSNNAGRDSLTNKASNTSKSFDDSIKKQKAIDAQMALGDRPDSEQEDPSQSEERQCIANNYVKVERIDTTLISGTDSLHLILKYYCLTNSTLTVPKSYEESSNDFVTHPFATNIVFVNGKDTVLNKQFKATDFNPYFTDNFDGNLKKYGSILLMPILSKENKDSNRIVLAYSIAIPTTDIGKEVYLTISKKGEYKVVEHL</sequence>
<proteinExistence type="predicted"/>
<evidence type="ECO:0008006" key="4">
    <source>
        <dbReference type="Google" id="ProtNLM"/>
    </source>
</evidence>
<gene>
    <name evidence="2" type="ORF">GSY63_02185</name>
</gene>
<keyword evidence="3" id="KW-1185">Reference proteome</keyword>
<protein>
    <recommendedName>
        <fullName evidence="4">Lipoprotein</fullName>
    </recommendedName>
</protein>
<feature type="compositionally biased region" description="Polar residues" evidence="1">
    <location>
        <begin position="24"/>
        <end position="40"/>
    </location>
</feature>
<reference evidence="2" key="1">
    <citation type="submission" date="2020-01" db="EMBL/GenBank/DDBJ databases">
        <authorList>
            <person name="Seo Y.L."/>
        </authorList>
    </citation>
    <scope>NUCLEOTIDE SEQUENCE</scope>
    <source>
        <strain evidence="2">R11</strain>
    </source>
</reference>
<organism evidence="2 3">
    <name type="scientific">Mucilaginibacter agri</name>
    <dbReference type="NCBI Taxonomy" id="2695265"/>
    <lineage>
        <taxon>Bacteria</taxon>
        <taxon>Pseudomonadati</taxon>
        <taxon>Bacteroidota</taxon>
        <taxon>Sphingobacteriia</taxon>
        <taxon>Sphingobacteriales</taxon>
        <taxon>Sphingobacteriaceae</taxon>
        <taxon>Mucilaginibacter</taxon>
    </lineage>
</organism>
<dbReference type="EMBL" id="WWEO01000036">
    <property type="protein sequence ID" value="NCD68160.1"/>
    <property type="molecule type" value="Genomic_DNA"/>
</dbReference>
<accession>A0A965ZCD5</accession>
<reference evidence="2" key="2">
    <citation type="submission" date="2020-10" db="EMBL/GenBank/DDBJ databases">
        <title>Mucilaginibacter sp. nov., isolated from soil.</title>
        <authorList>
            <person name="Jeon C.O."/>
        </authorList>
    </citation>
    <scope>NUCLEOTIDE SEQUENCE</scope>
    <source>
        <strain evidence="2">R11</strain>
    </source>
</reference>
<dbReference type="AlphaFoldDB" id="A0A965ZCD5"/>
<dbReference type="PROSITE" id="PS51257">
    <property type="entry name" value="PROKAR_LIPOPROTEIN"/>
    <property type="match status" value="1"/>
</dbReference>